<evidence type="ECO:0008006" key="7">
    <source>
        <dbReference type="Google" id="ProtNLM"/>
    </source>
</evidence>
<feature type="region of interest" description="Disordered" evidence="4">
    <location>
        <begin position="142"/>
        <end position="178"/>
    </location>
</feature>
<feature type="repeat" description="WD" evidence="3">
    <location>
        <begin position="29"/>
        <end position="42"/>
    </location>
</feature>
<evidence type="ECO:0000256" key="3">
    <source>
        <dbReference type="PROSITE-ProRule" id="PRU00221"/>
    </source>
</evidence>
<dbReference type="InterPro" id="IPR019775">
    <property type="entry name" value="WD40_repeat_CS"/>
</dbReference>
<name>A0AAX4JJS1_9TREE</name>
<gene>
    <name evidence="5" type="ORF">L201_000523</name>
</gene>
<dbReference type="AlphaFoldDB" id="A0AAX4JJS1"/>
<evidence type="ECO:0000256" key="4">
    <source>
        <dbReference type="SAM" id="MobiDB-lite"/>
    </source>
</evidence>
<dbReference type="InterPro" id="IPR051510">
    <property type="entry name" value="SKI8"/>
</dbReference>
<dbReference type="InterPro" id="IPR036322">
    <property type="entry name" value="WD40_repeat_dom_sf"/>
</dbReference>
<evidence type="ECO:0000256" key="2">
    <source>
        <dbReference type="ARBA" id="ARBA00022737"/>
    </source>
</evidence>
<proteinExistence type="predicted"/>
<dbReference type="PROSITE" id="PS50294">
    <property type="entry name" value="WD_REPEATS_REGION"/>
    <property type="match status" value="2"/>
</dbReference>
<evidence type="ECO:0000313" key="6">
    <source>
        <dbReference type="Proteomes" id="UP001355207"/>
    </source>
</evidence>
<evidence type="ECO:0000313" key="5">
    <source>
        <dbReference type="EMBL" id="WWC85657.1"/>
    </source>
</evidence>
<evidence type="ECO:0000256" key="1">
    <source>
        <dbReference type="ARBA" id="ARBA00022574"/>
    </source>
</evidence>
<dbReference type="PROSITE" id="PS50082">
    <property type="entry name" value="WD_REPEATS_2"/>
    <property type="match status" value="3"/>
</dbReference>
<dbReference type="GeneID" id="91091195"/>
<dbReference type="PRINTS" id="PR00320">
    <property type="entry name" value="GPROTEINBRPT"/>
</dbReference>
<dbReference type="InterPro" id="IPR001680">
    <property type="entry name" value="WD40_rpt"/>
</dbReference>
<sequence>MSLVYLQQESTPLLPDSIWALKWTSQNQIISGSADGHLRIWDPIELSTKPIYDLTSNPLAISSLSTTKNGKYALSTSLDGTVVLADVENGSIISKVETSREVVGQGEKELPAFTSAIHPENKCWAWSGRSSKLAIRPIEQDSLAQEQPTNGDDAETSGNGEGSSIKRGSIGGEGKSIDTGKGKFGMDLQFSPDGQSLALSTEQGQVIVLDVETQNIVATYTSHNKAVRTISWSPDSQWLYSGSDDHLIVLCDVRAGSKSGSDGKGEGAVAMMQGHQSWVLKVDASPDGKLLGSGGADSMIKLWDVGQRSCVSTTTGNSEIWGFSWQPTATDTFAAGKQFAVAGDDKAVTLFRAAGSV</sequence>
<dbReference type="Proteomes" id="UP001355207">
    <property type="component" value="Chromosome 1"/>
</dbReference>
<keyword evidence="1 3" id="KW-0853">WD repeat</keyword>
<keyword evidence="6" id="KW-1185">Reference proteome</keyword>
<dbReference type="PROSITE" id="PS00678">
    <property type="entry name" value="WD_REPEATS_1"/>
    <property type="match status" value="1"/>
</dbReference>
<dbReference type="InterPro" id="IPR020472">
    <property type="entry name" value="WD40_PAC1"/>
</dbReference>
<dbReference type="SMART" id="SM00320">
    <property type="entry name" value="WD40"/>
    <property type="match status" value="6"/>
</dbReference>
<feature type="repeat" description="WD" evidence="3">
    <location>
        <begin position="272"/>
        <end position="313"/>
    </location>
</feature>
<keyword evidence="2" id="KW-0677">Repeat</keyword>
<dbReference type="SUPFAM" id="SSF50978">
    <property type="entry name" value="WD40 repeat-like"/>
    <property type="match status" value="1"/>
</dbReference>
<dbReference type="Pfam" id="PF00400">
    <property type="entry name" value="WD40"/>
    <property type="match status" value="4"/>
</dbReference>
<reference evidence="5 6" key="1">
    <citation type="submission" date="2024-01" db="EMBL/GenBank/DDBJ databases">
        <title>Comparative genomics of Cryptococcus and Kwoniella reveals pathogenesis evolution and contrasting modes of karyotype evolution via chromosome fusion or intercentromeric recombination.</title>
        <authorList>
            <person name="Coelho M.A."/>
            <person name="David-Palma M."/>
            <person name="Shea T."/>
            <person name="Bowers K."/>
            <person name="McGinley-Smith S."/>
            <person name="Mohammad A.W."/>
            <person name="Gnirke A."/>
            <person name="Yurkov A.M."/>
            <person name="Nowrousian M."/>
            <person name="Sun S."/>
            <person name="Cuomo C.A."/>
            <person name="Heitman J."/>
        </authorList>
    </citation>
    <scope>NUCLEOTIDE SEQUENCE [LARGE SCALE GENOMIC DNA]</scope>
    <source>
        <strain evidence="5 6">CBS 6074</strain>
    </source>
</reference>
<dbReference type="GO" id="GO:0032991">
    <property type="term" value="C:protein-containing complex"/>
    <property type="evidence" value="ECO:0007669"/>
    <property type="project" value="UniProtKB-ARBA"/>
</dbReference>
<organism evidence="5 6">
    <name type="scientific">Kwoniella dendrophila CBS 6074</name>
    <dbReference type="NCBI Taxonomy" id="1295534"/>
    <lineage>
        <taxon>Eukaryota</taxon>
        <taxon>Fungi</taxon>
        <taxon>Dikarya</taxon>
        <taxon>Basidiomycota</taxon>
        <taxon>Agaricomycotina</taxon>
        <taxon>Tremellomycetes</taxon>
        <taxon>Tremellales</taxon>
        <taxon>Cryptococcaceae</taxon>
        <taxon>Kwoniella</taxon>
    </lineage>
</organism>
<protein>
    <recommendedName>
        <fullName evidence="7">Anaphase-promoting complex subunit 4 WD40 domain-containing protein</fullName>
    </recommendedName>
</protein>
<dbReference type="PANTHER" id="PTHR44090">
    <property type="entry name" value="WD REPEAT-CONTAINING PROTEIN 61"/>
    <property type="match status" value="1"/>
</dbReference>
<dbReference type="EMBL" id="CP144098">
    <property type="protein sequence ID" value="WWC85657.1"/>
    <property type="molecule type" value="Genomic_DNA"/>
</dbReference>
<feature type="repeat" description="WD" evidence="3">
    <location>
        <begin position="220"/>
        <end position="261"/>
    </location>
</feature>
<accession>A0AAX4JJS1</accession>
<dbReference type="InterPro" id="IPR015943">
    <property type="entry name" value="WD40/YVTN_repeat-like_dom_sf"/>
</dbReference>
<dbReference type="PANTHER" id="PTHR44090:SF1">
    <property type="entry name" value="SUPERKILLER COMPLEX PROTEIN 8"/>
    <property type="match status" value="1"/>
</dbReference>
<dbReference type="GO" id="GO:0005634">
    <property type="term" value="C:nucleus"/>
    <property type="evidence" value="ECO:0007669"/>
    <property type="project" value="TreeGrafter"/>
</dbReference>
<dbReference type="Gene3D" id="2.130.10.10">
    <property type="entry name" value="YVTN repeat-like/Quinoprotein amine dehydrogenase"/>
    <property type="match status" value="2"/>
</dbReference>
<dbReference type="RefSeq" id="XP_066072420.1">
    <property type="nucleotide sequence ID" value="XM_066216323.1"/>
</dbReference>